<feature type="chain" id="PRO_5014566818" description="Chitin-binding type-2 domain-containing protein" evidence="3">
    <location>
        <begin position="20"/>
        <end position="491"/>
    </location>
</feature>
<dbReference type="InterPro" id="IPR023415">
    <property type="entry name" value="LDLR_class-A_CS"/>
</dbReference>
<feature type="disulfide bond" evidence="2">
    <location>
        <begin position="118"/>
        <end position="130"/>
    </location>
</feature>
<dbReference type="GO" id="GO:0005576">
    <property type="term" value="C:extracellular region"/>
    <property type="evidence" value="ECO:0007669"/>
    <property type="project" value="InterPro"/>
</dbReference>
<dbReference type="SUPFAM" id="SSF88713">
    <property type="entry name" value="Glycoside hydrolase/deacetylase"/>
    <property type="match status" value="1"/>
</dbReference>
<accession>B0WLQ9</accession>
<dbReference type="InterPro" id="IPR011330">
    <property type="entry name" value="Glyco_hydro/deAcase_b/a-brl"/>
</dbReference>
<dbReference type="AlphaFoldDB" id="B0WLQ9"/>
<reference evidence="5" key="1">
    <citation type="submission" date="2007-03" db="EMBL/GenBank/DDBJ databases">
        <title>Annotation of Culex pipiens quinquefasciatus.</title>
        <authorList>
            <consortium name="The Broad Institute Genome Sequencing Platform"/>
            <person name="Atkinson P.W."/>
            <person name="Hemingway J."/>
            <person name="Christensen B.M."/>
            <person name="Higgs S."/>
            <person name="Kodira C."/>
            <person name="Hannick L."/>
            <person name="Megy K."/>
            <person name="O'Leary S."/>
            <person name="Pearson M."/>
            <person name="Haas B.J."/>
            <person name="Mauceli E."/>
            <person name="Wortman J.R."/>
            <person name="Lee N.H."/>
            <person name="Guigo R."/>
            <person name="Stanke M."/>
            <person name="Alvarado L."/>
            <person name="Amedeo P."/>
            <person name="Antoine C.H."/>
            <person name="Arensburger P."/>
            <person name="Bidwell S.L."/>
            <person name="Crawford M."/>
            <person name="Camaro F."/>
            <person name="Devon K."/>
            <person name="Engels R."/>
            <person name="Hammond M."/>
            <person name="Howarth C."/>
            <person name="Koehrsen M."/>
            <person name="Lawson D."/>
            <person name="Montgomery P."/>
            <person name="Nene V."/>
            <person name="Nusbaum C."/>
            <person name="Puiu D."/>
            <person name="Romero-Severson J."/>
            <person name="Severson D.W."/>
            <person name="Shumway M."/>
            <person name="Sisk P."/>
            <person name="Stolte C."/>
            <person name="Zeng Q."/>
            <person name="Eisenstadt E."/>
            <person name="Fraser-Liggett C."/>
            <person name="Strausberg R."/>
            <person name="Galagan J."/>
            <person name="Birren B."/>
            <person name="Collins F.H."/>
        </authorList>
    </citation>
    <scope>NUCLEOTIDE SEQUENCE [LARGE SCALE GENOMIC DNA]</scope>
    <source>
        <strain evidence="5">JHB</strain>
    </source>
</reference>
<dbReference type="Proteomes" id="UP000002320">
    <property type="component" value="Unassembled WGS sequence"/>
</dbReference>
<feature type="disulfide bond" evidence="2">
    <location>
        <begin position="237"/>
        <end position="255"/>
    </location>
</feature>
<dbReference type="SUPFAM" id="SSF57625">
    <property type="entry name" value="Invertebrate chitin-binding proteins"/>
    <property type="match status" value="2"/>
</dbReference>
<dbReference type="PRINTS" id="PR00261">
    <property type="entry name" value="LDLRECEPTOR"/>
</dbReference>
<dbReference type="PANTHER" id="PTHR45985:SF6">
    <property type="entry name" value="FI03450P"/>
    <property type="match status" value="1"/>
</dbReference>
<dbReference type="GO" id="GO:0016787">
    <property type="term" value="F:hydrolase activity"/>
    <property type="evidence" value="ECO:0007669"/>
    <property type="project" value="UniProtKB-ARBA"/>
</dbReference>
<dbReference type="GO" id="GO:0005975">
    <property type="term" value="P:carbohydrate metabolic process"/>
    <property type="evidence" value="ECO:0007669"/>
    <property type="project" value="InterPro"/>
</dbReference>
<dbReference type="SMART" id="SM00494">
    <property type="entry name" value="ChtBD2"/>
    <property type="match status" value="2"/>
</dbReference>
<dbReference type="Gene3D" id="2.170.140.10">
    <property type="entry name" value="Chitin binding domain"/>
    <property type="match status" value="2"/>
</dbReference>
<dbReference type="InterPro" id="IPR002557">
    <property type="entry name" value="Chitin-bd_dom"/>
</dbReference>
<feature type="domain" description="Chitin-binding type-2" evidence="4">
    <location>
        <begin position="38"/>
        <end position="100"/>
    </location>
</feature>
<dbReference type="OrthoDB" id="504708at2759"/>
<dbReference type="VEuPathDB" id="VectorBase:CQUJHB018146"/>
<dbReference type="VEuPathDB" id="VectorBase:CPIJ008267"/>
<dbReference type="Pfam" id="PF00057">
    <property type="entry name" value="Ldl_recept_a"/>
    <property type="match status" value="2"/>
</dbReference>
<gene>
    <name evidence="6" type="primary">6040195</name>
    <name evidence="5" type="ORF">CpipJ_CPIJ008267</name>
</gene>
<dbReference type="SMART" id="SM00192">
    <property type="entry name" value="LDLa"/>
    <property type="match status" value="2"/>
</dbReference>
<organism>
    <name type="scientific">Culex quinquefasciatus</name>
    <name type="common">Southern house mosquito</name>
    <name type="synonym">Culex pungens</name>
    <dbReference type="NCBI Taxonomy" id="7176"/>
    <lineage>
        <taxon>Eukaryota</taxon>
        <taxon>Metazoa</taxon>
        <taxon>Ecdysozoa</taxon>
        <taxon>Arthropoda</taxon>
        <taxon>Hexapoda</taxon>
        <taxon>Insecta</taxon>
        <taxon>Pterygota</taxon>
        <taxon>Neoptera</taxon>
        <taxon>Endopterygota</taxon>
        <taxon>Diptera</taxon>
        <taxon>Nematocera</taxon>
        <taxon>Culicoidea</taxon>
        <taxon>Culicidae</taxon>
        <taxon>Culicinae</taxon>
        <taxon>Culicini</taxon>
        <taxon>Culex</taxon>
        <taxon>Culex</taxon>
    </lineage>
</organism>
<feature type="signal peptide" evidence="3">
    <location>
        <begin position="1"/>
        <end position="19"/>
    </location>
</feature>
<keyword evidence="3" id="KW-0732">Signal</keyword>
<dbReference type="STRING" id="7176.B0WLQ9"/>
<feature type="disulfide bond" evidence="2">
    <location>
        <begin position="230"/>
        <end position="242"/>
    </location>
</feature>
<dbReference type="InParanoid" id="B0WLQ9"/>
<dbReference type="PROSITE" id="PS50068">
    <property type="entry name" value="LDLRA_2"/>
    <property type="match status" value="2"/>
</dbReference>
<evidence type="ECO:0000256" key="2">
    <source>
        <dbReference type="PROSITE-ProRule" id="PRU00124"/>
    </source>
</evidence>
<sequence length="491" mass="55393">MVKFIALIGALALVASATASVRTKRQSEGEKKEESFEKELCKDKDAGEWFRLVAGDGDNCRDVIQCTSSGLQAIRCPAGLFFDIEKQTCDWKDAVKNCKSKNRERKIKPLLITDEPLCQDGFLACGDGSCIERGLFCNGEKDCNDGSDENSCAGMRDDQTARQIFTPERKRNFALRYRLTLGLQAIRCPAGLFFDIEKQTCDWKDAVKNCKSKNRERKIKPLLITDEPLCQDGFLACGDGSCIERGLFCNGEKDCNDGSDENSCARAQLQPNLFTVDIQVDIQPPPTVGQLDGTVQPPANQTDNTNLTPRTALFRANVFEVSDLQDLLDTREYPTNDEYLPGCAMVDSCSNILTGDQFYNFLNHNFDRHYEQNRAPLGLYFHAAWLKNNPEFLDAFVYWIDEILANHNDVYFVTMTQVIQWIQNPRTVSEVKNFEPWREKCVVDAKPACWVPNSCKLTSKEVPGETINLQTCVRCPNNYPWLNDPTGDGFF</sequence>
<dbReference type="KEGG" id="cqu:CpipJ_CPIJ008267"/>
<dbReference type="Gene3D" id="3.20.20.370">
    <property type="entry name" value="Glycoside hydrolase/deacetylase"/>
    <property type="match status" value="1"/>
</dbReference>
<evidence type="ECO:0000313" key="6">
    <source>
        <dbReference type="EnsemblMetazoa" id="CPIJ008267-PA"/>
    </source>
</evidence>
<evidence type="ECO:0000256" key="1">
    <source>
        <dbReference type="ARBA" id="ARBA00023157"/>
    </source>
</evidence>
<proteinExistence type="predicted"/>
<dbReference type="HOGENOM" id="CLU_022576_1_0_1"/>
<dbReference type="Gene3D" id="4.10.400.10">
    <property type="entry name" value="Low-density Lipoprotein Receptor"/>
    <property type="match status" value="2"/>
</dbReference>
<keyword evidence="1 2" id="KW-1015">Disulfide bond</keyword>
<keyword evidence="7" id="KW-1185">Reference proteome</keyword>
<dbReference type="GO" id="GO:0008061">
    <property type="term" value="F:chitin binding"/>
    <property type="evidence" value="ECO:0007669"/>
    <property type="project" value="InterPro"/>
</dbReference>
<dbReference type="EnsemblMetazoa" id="CPIJ008267-RA">
    <property type="protein sequence ID" value="CPIJ008267-PA"/>
    <property type="gene ID" value="CPIJ008267"/>
</dbReference>
<dbReference type="InterPro" id="IPR036055">
    <property type="entry name" value="LDL_receptor-like_sf"/>
</dbReference>
<dbReference type="CDD" id="cd00112">
    <property type="entry name" value="LDLa"/>
    <property type="match status" value="2"/>
</dbReference>
<protein>
    <recommendedName>
        <fullName evidence="4">Chitin-binding type-2 domain-containing protein</fullName>
    </recommendedName>
</protein>
<dbReference type="EMBL" id="DS231989">
    <property type="protein sequence ID" value="EDS30624.1"/>
    <property type="molecule type" value="Genomic_DNA"/>
</dbReference>
<name>B0WLQ9_CULQU</name>
<dbReference type="PROSITE" id="PS50940">
    <property type="entry name" value="CHIT_BIND_II"/>
    <property type="match status" value="2"/>
</dbReference>
<feature type="disulfide bond" evidence="2">
    <location>
        <begin position="125"/>
        <end position="143"/>
    </location>
</feature>
<evidence type="ECO:0000256" key="3">
    <source>
        <dbReference type="SAM" id="SignalP"/>
    </source>
</evidence>
<dbReference type="PANTHER" id="PTHR45985">
    <property type="match status" value="1"/>
</dbReference>
<feature type="disulfide bond" evidence="2">
    <location>
        <begin position="137"/>
        <end position="152"/>
    </location>
</feature>
<dbReference type="eggNOG" id="ENOG502QQP5">
    <property type="taxonomic scope" value="Eukaryota"/>
</dbReference>
<reference evidence="6" key="2">
    <citation type="submission" date="2020-05" db="UniProtKB">
        <authorList>
            <consortium name="EnsemblMetazoa"/>
        </authorList>
    </citation>
    <scope>IDENTIFICATION</scope>
    <source>
        <strain evidence="6">JHB</strain>
    </source>
</reference>
<evidence type="ECO:0000313" key="7">
    <source>
        <dbReference type="Proteomes" id="UP000002320"/>
    </source>
</evidence>
<evidence type="ECO:0000313" key="5">
    <source>
        <dbReference type="EMBL" id="EDS30624.1"/>
    </source>
</evidence>
<dbReference type="PROSITE" id="PS01209">
    <property type="entry name" value="LDLRA_1"/>
    <property type="match status" value="2"/>
</dbReference>
<dbReference type="InterPro" id="IPR052740">
    <property type="entry name" value="CE4"/>
</dbReference>
<dbReference type="InterPro" id="IPR036508">
    <property type="entry name" value="Chitin-bd_dom_sf"/>
</dbReference>
<dbReference type="InterPro" id="IPR002172">
    <property type="entry name" value="LDrepeatLR_classA_rpt"/>
</dbReference>
<feature type="domain" description="Chitin-binding type-2" evidence="4">
    <location>
        <begin position="149"/>
        <end position="212"/>
    </location>
</feature>
<evidence type="ECO:0000259" key="4">
    <source>
        <dbReference type="PROSITE" id="PS50940"/>
    </source>
</evidence>
<dbReference type="SUPFAM" id="SSF57424">
    <property type="entry name" value="LDL receptor-like module"/>
    <property type="match status" value="2"/>
</dbReference>
<dbReference type="Pfam" id="PF01607">
    <property type="entry name" value="CBM_14"/>
    <property type="match status" value="2"/>
</dbReference>
<feature type="disulfide bond" evidence="2">
    <location>
        <begin position="249"/>
        <end position="264"/>
    </location>
</feature>